<reference evidence="6 7" key="1">
    <citation type="submission" date="2020-02" db="EMBL/GenBank/DDBJ databases">
        <authorList>
            <person name="Ferguson B K."/>
        </authorList>
    </citation>
    <scope>NUCLEOTIDE SEQUENCE [LARGE SCALE GENOMIC DNA]</scope>
</reference>
<dbReference type="SMART" id="SM00360">
    <property type="entry name" value="RRM"/>
    <property type="match status" value="1"/>
</dbReference>
<dbReference type="SUPFAM" id="SSF54928">
    <property type="entry name" value="RNA-binding domain, RBD"/>
    <property type="match status" value="1"/>
</dbReference>
<dbReference type="Proteomes" id="UP000479190">
    <property type="component" value="Unassembled WGS sequence"/>
</dbReference>
<evidence type="ECO:0000256" key="1">
    <source>
        <dbReference type="ARBA" id="ARBA00004123"/>
    </source>
</evidence>
<dbReference type="OrthoDB" id="267048at2759"/>
<dbReference type="InterPro" id="IPR035979">
    <property type="entry name" value="RBD_domain_sf"/>
</dbReference>
<dbReference type="InterPro" id="IPR012677">
    <property type="entry name" value="Nucleotide-bd_a/b_plait_sf"/>
</dbReference>
<dbReference type="PROSITE" id="PS50102">
    <property type="entry name" value="RRM"/>
    <property type="match status" value="1"/>
</dbReference>
<evidence type="ECO:0000313" key="7">
    <source>
        <dbReference type="Proteomes" id="UP000479190"/>
    </source>
</evidence>
<accession>A0A6H5IVX4</accession>
<name>A0A6H5IVX4_9HYME</name>
<organism evidence="6 7">
    <name type="scientific">Trichogramma brassicae</name>
    <dbReference type="NCBI Taxonomy" id="86971"/>
    <lineage>
        <taxon>Eukaryota</taxon>
        <taxon>Metazoa</taxon>
        <taxon>Ecdysozoa</taxon>
        <taxon>Arthropoda</taxon>
        <taxon>Hexapoda</taxon>
        <taxon>Insecta</taxon>
        <taxon>Pterygota</taxon>
        <taxon>Neoptera</taxon>
        <taxon>Endopterygota</taxon>
        <taxon>Hymenoptera</taxon>
        <taxon>Apocrita</taxon>
        <taxon>Proctotrupomorpha</taxon>
        <taxon>Chalcidoidea</taxon>
        <taxon>Trichogrammatidae</taxon>
        <taxon>Trichogramma</taxon>
    </lineage>
</organism>
<dbReference type="Pfam" id="PF00076">
    <property type="entry name" value="RRM_1"/>
    <property type="match status" value="1"/>
</dbReference>
<evidence type="ECO:0000256" key="4">
    <source>
        <dbReference type="PROSITE-ProRule" id="PRU00176"/>
    </source>
</evidence>
<dbReference type="AlphaFoldDB" id="A0A6H5IVX4"/>
<feature type="domain" description="RRM" evidence="5">
    <location>
        <begin position="12"/>
        <end position="89"/>
    </location>
</feature>
<sequence>MASRGVARLRETILYVSNIPWTIGNNELKIYFTQFGKVMKVNLVFDKNTGFHRGYGFVSVKDSETTQTILQKSRHILDGKSIEVKAKEH</sequence>
<keyword evidence="2 4" id="KW-0694">RNA-binding</keyword>
<protein>
    <recommendedName>
        <fullName evidence="5">RRM domain-containing protein</fullName>
    </recommendedName>
</protein>
<keyword evidence="3" id="KW-0539">Nucleus</keyword>
<evidence type="ECO:0000313" key="6">
    <source>
        <dbReference type="EMBL" id="CAB0041668.1"/>
    </source>
</evidence>
<dbReference type="PANTHER" id="PTHR48033">
    <property type="entry name" value="RNA-BINDING (RRM/RBD/RNP MOTIFS) FAMILY PROTEIN"/>
    <property type="match status" value="1"/>
</dbReference>
<evidence type="ECO:0000256" key="3">
    <source>
        <dbReference type="ARBA" id="ARBA00023242"/>
    </source>
</evidence>
<proteinExistence type="predicted"/>
<dbReference type="InterPro" id="IPR000504">
    <property type="entry name" value="RRM_dom"/>
</dbReference>
<evidence type="ECO:0000259" key="5">
    <source>
        <dbReference type="PROSITE" id="PS50102"/>
    </source>
</evidence>
<dbReference type="PANTHER" id="PTHR48033:SF10">
    <property type="entry name" value="RNA-BINDING PROTEIN SQUID"/>
    <property type="match status" value="1"/>
</dbReference>
<dbReference type="GO" id="GO:0005654">
    <property type="term" value="C:nucleoplasm"/>
    <property type="evidence" value="ECO:0007669"/>
    <property type="project" value="TreeGrafter"/>
</dbReference>
<dbReference type="GO" id="GO:0000785">
    <property type="term" value="C:chromatin"/>
    <property type="evidence" value="ECO:0007669"/>
    <property type="project" value="TreeGrafter"/>
</dbReference>
<evidence type="ECO:0000256" key="2">
    <source>
        <dbReference type="ARBA" id="ARBA00022884"/>
    </source>
</evidence>
<dbReference type="GO" id="GO:0003723">
    <property type="term" value="F:RNA binding"/>
    <property type="evidence" value="ECO:0007669"/>
    <property type="project" value="UniProtKB-UniRule"/>
</dbReference>
<keyword evidence="7" id="KW-1185">Reference proteome</keyword>
<dbReference type="GO" id="GO:0010468">
    <property type="term" value="P:regulation of gene expression"/>
    <property type="evidence" value="ECO:0007669"/>
    <property type="project" value="TreeGrafter"/>
</dbReference>
<dbReference type="Gene3D" id="3.30.70.330">
    <property type="match status" value="1"/>
</dbReference>
<comment type="subcellular location">
    <subcellularLocation>
        <location evidence="1">Nucleus</location>
    </subcellularLocation>
</comment>
<dbReference type="EMBL" id="CADCXV010001127">
    <property type="protein sequence ID" value="CAB0041668.1"/>
    <property type="molecule type" value="Genomic_DNA"/>
</dbReference>
<gene>
    <name evidence="6" type="ORF">TBRA_LOCUS13332</name>
</gene>